<reference evidence="2" key="2">
    <citation type="submission" date="2013-10" db="EMBL/GenBank/DDBJ databases">
        <authorList>
            <person name="Aslett M."/>
        </authorList>
    </citation>
    <scope>NUCLEOTIDE SEQUENCE</scope>
    <source>
        <strain evidence="2">Houghton</strain>
    </source>
</reference>
<proteinExistence type="predicted"/>
<dbReference type="OMA" id="WIDSQIE"/>
<sequence>MLQHYPCWIDSQIEQQLGRVIVDAQNVFKFRNLYGGGLVVCSIKESILLGCIYTIMAAPEITVQTPHADEAASHSDNTEEEKKEKTNDGGKASNAPTPISGLAALAADAGRKMHTQPIRVFEGSGKMGAAGSADSSPKPAGSPLHGAASPVVGGVRVMPAADEEMRKILAARLRKSE</sequence>
<gene>
    <name evidence="2" type="ORF">EAH_00032520</name>
</gene>
<feature type="region of interest" description="Disordered" evidence="1">
    <location>
        <begin position="124"/>
        <end position="150"/>
    </location>
</feature>
<dbReference type="AlphaFoldDB" id="U6GDT8"/>
<evidence type="ECO:0000313" key="3">
    <source>
        <dbReference type="Proteomes" id="UP000018050"/>
    </source>
</evidence>
<dbReference type="GeneID" id="25271322"/>
<evidence type="ECO:0000313" key="2">
    <source>
        <dbReference type="EMBL" id="CDI78320.1"/>
    </source>
</evidence>
<reference evidence="2" key="1">
    <citation type="submission" date="2013-10" db="EMBL/GenBank/DDBJ databases">
        <title>Genomic analysis of the causative agents of coccidiosis in chickens.</title>
        <authorList>
            <person name="Reid A.J."/>
            <person name="Blake D."/>
            <person name="Billington K."/>
            <person name="Browne H."/>
            <person name="Dunn M."/>
            <person name="Hung S."/>
            <person name="Kawahara F."/>
            <person name="Miranda-Saavedra D."/>
            <person name="Mourier T."/>
            <person name="Nagra H."/>
            <person name="Otto T.D."/>
            <person name="Rawlings N."/>
            <person name="Sanchez A."/>
            <person name="Sanders M."/>
            <person name="Subramaniam C."/>
            <person name="Tay Y."/>
            <person name="Dear P."/>
            <person name="Doerig C."/>
            <person name="Gruber A."/>
            <person name="Parkinson J."/>
            <person name="Shirley M."/>
            <person name="Wan K.L."/>
            <person name="Berriman M."/>
            <person name="Tomley F."/>
            <person name="Pain A."/>
        </authorList>
    </citation>
    <scope>NUCLEOTIDE SEQUENCE</scope>
    <source>
        <strain evidence="2">Houghton</strain>
    </source>
</reference>
<protein>
    <submittedName>
        <fullName evidence="2">Uncharacterized protein</fullName>
    </submittedName>
</protein>
<feature type="region of interest" description="Disordered" evidence="1">
    <location>
        <begin position="66"/>
        <end position="98"/>
    </location>
</feature>
<keyword evidence="3" id="KW-1185">Reference proteome</keyword>
<accession>U6GDT8</accession>
<dbReference type="VEuPathDB" id="ToxoDB:EAH_00032520"/>
<dbReference type="Proteomes" id="UP000018050">
    <property type="component" value="Unassembled WGS sequence"/>
</dbReference>
<organism evidence="2 3">
    <name type="scientific">Eimeria acervulina</name>
    <name type="common">Coccidian parasite</name>
    <dbReference type="NCBI Taxonomy" id="5801"/>
    <lineage>
        <taxon>Eukaryota</taxon>
        <taxon>Sar</taxon>
        <taxon>Alveolata</taxon>
        <taxon>Apicomplexa</taxon>
        <taxon>Conoidasida</taxon>
        <taxon>Coccidia</taxon>
        <taxon>Eucoccidiorida</taxon>
        <taxon>Eimeriorina</taxon>
        <taxon>Eimeriidae</taxon>
        <taxon>Eimeria</taxon>
    </lineage>
</organism>
<dbReference type="EMBL" id="HG670850">
    <property type="protein sequence ID" value="CDI78320.1"/>
    <property type="molecule type" value="Genomic_DNA"/>
</dbReference>
<evidence type="ECO:0000256" key="1">
    <source>
        <dbReference type="SAM" id="MobiDB-lite"/>
    </source>
</evidence>
<dbReference type="RefSeq" id="XP_013251440.1">
    <property type="nucleotide sequence ID" value="XM_013395986.1"/>
</dbReference>
<feature type="compositionally biased region" description="Basic and acidic residues" evidence="1">
    <location>
        <begin position="67"/>
        <end position="88"/>
    </location>
</feature>
<name>U6GDT8_EIMAC</name>